<reference evidence="1 2" key="1">
    <citation type="submission" date="2019-05" db="EMBL/GenBank/DDBJ databases">
        <title>Algicella ahnfeltiae gen. nov., sp. nov., a novel marine bacterium of the family Flavobacteriaceae isolated from a red alga.</title>
        <authorList>
            <person name="Nedashkovskaya O.I."/>
            <person name="Kukhlevskiy A.D."/>
            <person name="Kim S.-G."/>
            <person name="Zhukova N.V."/>
            <person name="Mikhailov V.V."/>
        </authorList>
    </citation>
    <scope>NUCLEOTIDE SEQUENCE [LARGE SCALE GENOMIC DNA]</scope>
    <source>
        <strain evidence="1 2">10Alg115</strain>
    </source>
</reference>
<dbReference type="Proteomes" id="UP000306229">
    <property type="component" value="Chromosome"/>
</dbReference>
<dbReference type="AlphaFoldDB" id="A0A5B7TL15"/>
<gene>
    <name evidence="1" type="ORF">FF125_02445</name>
</gene>
<name>A0A5B7TL15_9FLAO</name>
<evidence type="ECO:0000313" key="2">
    <source>
        <dbReference type="Proteomes" id="UP000306229"/>
    </source>
</evidence>
<dbReference type="KEGG" id="fbe:FF125_02445"/>
<dbReference type="RefSeq" id="WP_138948288.1">
    <property type="nucleotide sequence ID" value="NZ_CP040749.1"/>
</dbReference>
<dbReference type="OrthoDB" id="4710463at2"/>
<dbReference type="EMBL" id="CP040749">
    <property type="protein sequence ID" value="QCX37349.1"/>
    <property type="molecule type" value="Genomic_DNA"/>
</dbReference>
<keyword evidence="2" id="KW-1185">Reference proteome</keyword>
<evidence type="ECO:0000313" key="1">
    <source>
        <dbReference type="EMBL" id="QCX37349.1"/>
    </source>
</evidence>
<sequence>MKIGDIYDFTNNRIRIIMFDDKEVFYQTINEDNTFVYAKYKTISYYRTPKDYFRKTSKLIKSLAFTEKELEIHRPDLPLRLNCFSGLFWTNKPFEKETEFNEFLESADISQEELKGLKSSKVVIFPKSQQQSNKKSILLENKNGYLSGKELMIQCFGIQSEYVKSEKPYFSRFRLIPDGREEKRLSGIGIYRLGIKGNVPSYYLGGEISMMELESEKSLIVEK</sequence>
<organism evidence="1 2">
    <name type="scientific">Aureibaculum algae</name>
    <dbReference type="NCBI Taxonomy" id="2584122"/>
    <lineage>
        <taxon>Bacteria</taxon>
        <taxon>Pseudomonadati</taxon>
        <taxon>Bacteroidota</taxon>
        <taxon>Flavobacteriia</taxon>
        <taxon>Flavobacteriales</taxon>
        <taxon>Flavobacteriaceae</taxon>
        <taxon>Aureibaculum</taxon>
    </lineage>
</organism>
<proteinExistence type="predicted"/>
<protein>
    <submittedName>
        <fullName evidence="1">Uncharacterized protein</fullName>
    </submittedName>
</protein>
<accession>A0A5B7TL15</accession>